<gene>
    <name evidence="1" type="ORF">NLK58_07135</name>
</gene>
<evidence type="ECO:0000313" key="2">
    <source>
        <dbReference type="Proteomes" id="UP001475781"/>
    </source>
</evidence>
<dbReference type="RefSeq" id="WP_341582433.1">
    <property type="nucleotide sequence ID" value="NZ_CP101118.1"/>
</dbReference>
<evidence type="ECO:0000313" key="1">
    <source>
        <dbReference type="EMBL" id="WZF89958.1"/>
    </source>
</evidence>
<proteinExistence type="predicted"/>
<dbReference type="Proteomes" id="UP001475781">
    <property type="component" value="Chromosome"/>
</dbReference>
<dbReference type="EMBL" id="CP101118">
    <property type="protein sequence ID" value="WZF89958.1"/>
    <property type="molecule type" value="Genomic_DNA"/>
</dbReference>
<protein>
    <recommendedName>
        <fullName evidence="3">MarR family transcriptional regulator</fullName>
    </recommendedName>
</protein>
<accession>A0ABZ2W5L5</accession>
<name>A0ABZ2W5L5_9GAMM</name>
<evidence type="ECO:0008006" key="3">
    <source>
        <dbReference type="Google" id="ProtNLM"/>
    </source>
</evidence>
<reference evidence="1 2" key="1">
    <citation type="submission" date="2022-07" db="EMBL/GenBank/DDBJ databases">
        <title>A copper resistant bacterium isolated from sediment samples of deep sea hydrothermal areas.</title>
        <authorList>
            <person name="Zeng X."/>
        </authorList>
    </citation>
    <scope>NUCLEOTIDE SEQUENCE [LARGE SCALE GENOMIC DNA]</scope>
    <source>
        <strain evidence="2">CuT 6</strain>
    </source>
</reference>
<organism evidence="1 2">
    <name type="scientific">Marinobacter metalliresistant</name>
    <dbReference type="NCBI Taxonomy" id="2961995"/>
    <lineage>
        <taxon>Bacteria</taxon>
        <taxon>Pseudomonadati</taxon>
        <taxon>Pseudomonadota</taxon>
        <taxon>Gammaproteobacteria</taxon>
        <taxon>Pseudomonadales</taxon>
        <taxon>Marinobacteraceae</taxon>
        <taxon>Marinobacter</taxon>
    </lineage>
</organism>
<keyword evidence="2" id="KW-1185">Reference proteome</keyword>
<sequence length="422" mass="46507">MTEKPVQKIESTCLQGGLTPVDEWKTPETSARRSLKDALLHILAQIRAGVVQEDETFESLDNLPELAQSELQGLAPQPDFPKLADALWSALEASRSVARSSRDVTFLVAPPFSGVRSALEYFPELQAGRSSGTDQWSLIAPPENLLLDDQGARDWWDRQDLSRPWVIPELADFWLRHLSGLALIRELLRRVAAGGLAPGLIGCSSWCWQFWSSYFGDTHLAPLTPAPMTATMLGDWFECLASGTGGQAVIARMADDGFYVLPTANPVQGKKHKHSGFLRDLASVARGNPGVALAIWRRSLRARPEDNPAMENLAEEPVKDASCARCWVVPFDQLSLPAVPQIQGDSIGLVLHALLLHEGLNTSFIELVTGVQEPQLGFVLSRLARSELIEQVESSDCWKVTAPGYPSIRRHLQSWGFPVDMF</sequence>